<keyword evidence="3" id="KW-0819">tRNA processing</keyword>
<dbReference type="InterPro" id="IPR014780">
    <property type="entry name" value="tRNA_psdUridine_synth_TruB"/>
</dbReference>
<accession>A0AA35RXG0</accession>
<evidence type="ECO:0000313" key="8">
    <source>
        <dbReference type="EMBL" id="CAI8018693.1"/>
    </source>
</evidence>
<dbReference type="Gene3D" id="2.30.130.10">
    <property type="entry name" value="PUA domain"/>
    <property type="match status" value="1"/>
</dbReference>
<dbReference type="Pfam" id="PF09157">
    <property type="entry name" value="TruB-C_2"/>
    <property type="match status" value="1"/>
</dbReference>
<proteinExistence type="inferred from homology"/>
<keyword evidence="9" id="KW-1185">Reference proteome</keyword>
<dbReference type="EC" id="5.4.99.25" evidence="2"/>
<evidence type="ECO:0000256" key="1">
    <source>
        <dbReference type="ARBA" id="ARBA00008999"/>
    </source>
</evidence>
<comment type="caution">
    <text evidence="8">The sequence shown here is derived from an EMBL/GenBank/DDBJ whole genome shotgun (WGS) entry which is preliminary data.</text>
</comment>
<name>A0AA35RXG0_GEOBA</name>
<dbReference type="HAMAP" id="MF_01080">
    <property type="entry name" value="TruB_bact"/>
    <property type="match status" value="1"/>
</dbReference>
<gene>
    <name evidence="8" type="ORF">GBAR_LOCUS11327</name>
</gene>
<feature type="domain" description="tRNA pseudouridylate synthase B C-terminal" evidence="7">
    <location>
        <begin position="158"/>
        <end position="215"/>
    </location>
</feature>
<evidence type="ECO:0000313" key="9">
    <source>
        <dbReference type="Proteomes" id="UP001174909"/>
    </source>
</evidence>
<dbReference type="Pfam" id="PF01509">
    <property type="entry name" value="TruB_N"/>
    <property type="match status" value="1"/>
</dbReference>
<dbReference type="GO" id="GO:0003723">
    <property type="term" value="F:RNA binding"/>
    <property type="evidence" value="ECO:0007669"/>
    <property type="project" value="InterPro"/>
</dbReference>
<organism evidence="8 9">
    <name type="scientific">Geodia barretti</name>
    <name type="common">Barrett's horny sponge</name>
    <dbReference type="NCBI Taxonomy" id="519541"/>
    <lineage>
        <taxon>Eukaryota</taxon>
        <taxon>Metazoa</taxon>
        <taxon>Porifera</taxon>
        <taxon>Demospongiae</taxon>
        <taxon>Heteroscleromorpha</taxon>
        <taxon>Tetractinellida</taxon>
        <taxon>Astrophorina</taxon>
        <taxon>Geodiidae</taxon>
        <taxon>Geodia</taxon>
    </lineage>
</organism>
<evidence type="ECO:0000256" key="4">
    <source>
        <dbReference type="ARBA" id="ARBA00023235"/>
    </source>
</evidence>
<dbReference type="EMBL" id="CASHTH010001703">
    <property type="protein sequence ID" value="CAI8018693.1"/>
    <property type="molecule type" value="Genomic_DNA"/>
</dbReference>
<sequence length="300" mass="32961">MDAVRRVKRITAQRRKVGHAGTLDPLAEGVLPILFGQATRLMELVVSGWKRYRVTVRLGAVSNTYDAEGDIEDISDPSWLSRQDIAAALHTFVGDIDQLPPMYSAIKVDGQRLYDLARAGRHIERSPRRVSVRSISIDEIDLPLVTLTVECGKGTYLRSIAHDLGQALGCGGYVTELIRLSCGRFDCSTAITPDALEEAEASGGWINYLRPIDWALQQLPAIRVDCEGARAMRHGQTVTTAIDHIDPANIDPASPQPWRVYDPEGVFLALAQPRTDGLLAPTRVFDLPEPSPYAPKVAQD</sequence>
<dbReference type="NCBIfam" id="TIGR00431">
    <property type="entry name" value="TruB"/>
    <property type="match status" value="1"/>
</dbReference>
<evidence type="ECO:0000256" key="2">
    <source>
        <dbReference type="ARBA" id="ARBA00012787"/>
    </source>
</evidence>
<feature type="domain" description="tRNA pseudouridine synthase II TruB subfamily 1 C-terminal" evidence="6">
    <location>
        <begin position="220"/>
        <end position="285"/>
    </location>
</feature>
<evidence type="ECO:0000256" key="3">
    <source>
        <dbReference type="ARBA" id="ARBA00022694"/>
    </source>
</evidence>
<dbReference type="Gene3D" id="3.30.2350.10">
    <property type="entry name" value="Pseudouridine synthase"/>
    <property type="match status" value="1"/>
</dbReference>
<dbReference type="InterPro" id="IPR002501">
    <property type="entry name" value="PsdUridine_synth_N"/>
</dbReference>
<dbReference type="GO" id="GO:1990481">
    <property type="term" value="P:mRNA pseudouridine synthesis"/>
    <property type="evidence" value="ECO:0007669"/>
    <property type="project" value="TreeGrafter"/>
</dbReference>
<dbReference type="CDD" id="cd21152">
    <property type="entry name" value="PUA_TruB_bacterial"/>
    <property type="match status" value="1"/>
</dbReference>
<dbReference type="PANTHER" id="PTHR13767:SF2">
    <property type="entry name" value="PSEUDOURIDYLATE SYNTHASE TRUB1"/>
    <property type="match status" value="1"/>
</dbReference>
<protein>
    <recommendedName>
        <fullName evidence="2">tRNA pseudouridine(55) synthase</fullName>
        <ecNumber evidence="2">5.4.99.25</ecNumber>
    </recommendedName>
</protein>
<dbReference type="GO" id="GO:0006400">
    <property type="term" value="P:tRNA modification"/>
    <property type="evidence" value="ECO:0007669"/>
    <property type="project" value="TreeGrafter"/>
</dbReference>
<comment type="similarity">
    <text evidence="1">Belongs to the pseudouridine synthase TruB family.</text>
</comment>
<dbReference type="Pfam" id="PF16198">
    <property type="entry name" value="TruB_C_2"/>
    <property type="match status" value="1"/>
</dbReference>
<evidence type="ECO:0000259" key="6">
    <source>
        <dbReference type="Pfam" id="PF09157"/>
    </source>
</evidence>
<dbReference type="InterPro" id="IPR036974">
    <property type="entry name" value="PUA_sf"/>
</dbReference>
<dbReference type="GO" id="GO:0160148">
    <property type="term" value="F:tRNA pseudouridine(55) synthase activity"/>
    <property type="evidence" value="ECO:0007669"/>
    <property type="project" value="UniProtKB-EC"/>
</dbReference>
<dbReference type="InterPro" id="IPR032819">
    <property type="entry name" value="TruB_C"/>
</dbReference>
<evidence type="ECO:0000259" key="7">
    <source>
        <dbReference type="Pfam" id="PF16198"/>
    </source>
</evidence>
<dbReference type="InterPro" id="IPR020103">
    <property type="entry name" value="PsdUridine_synth_cat_dom_sf"/>
</dbReference>
<dbReference type="InterPro" id="IPR015240">
    <property type="entry name" value="tRNA_sdUridine_synth_fam1_C"/>
</dbReference>
<keyword evidence="4" id="KW-0413">Isomerase</keyword>
<dbReference type="AlphaFoldDB" id="A0AA35RXG0"/>
<dbReference type="CDD" id="cd02573">
    <property type="entry name" value="PseudoU_synth_EcTruB"/>
    <property type="match status" value="1"/>
</dbReference>
<dbReference type="PANTHER" id="PTHR13767">
    <property type="entry name" value="TRNA-PSEUDOURIDINE SYNTHASE"/>
    <property type="match status" value="1"/>
</dbReference>
<evidence type="ECO:0000259" key="5">
    <source>
        <dbReference type="Pfam" id="PF01509"/>
    </source>
</evidence>
<feature type="domain" description="Pseudouridine synthase II N-terminal" evidence="5">
    <location>
        <begin position="12"/>
        <end position="156"/>
    </location>
</feature>
<dbReference type="SUPFAM" id="SSF55120">
    <property type="entry name" value="Pseudouridine synthase"/>
    <property type="match status" value="1"/>
</dbReference>
<dbReference type="Proteomes" id="UP001174909">
    <property type="component" value="Unassembled WGS sequence"/>
</dbReference>
<reference evidence="8" key="1">
    <citation type="submission" date="2023-03" db="EMBL/GenBank/DDBJ databases">
        <authorList>
            <person name="Steffen K."/>
            <person name="Cardenas P."/>
        </authorList>
    </citation>
    <scope>NUCLEOTIDE SEQUENCE</scope>
</reference>